<dbReference type="GO" id="GO:0000156">
    <property type="term" value="F:phosphorelay response regulator activity"/>
    <property type="evidence" value="ECO:0007669"/>
    <property type="project" value="TreeGrafter"/>
</dbReference>
<evidence type="ECO:0000259" key="8">
    <source>
        <dbReference type="PROSITE" id="PS50110"/>
    </source>
</evidence>
<organism evidence="10 11">
    <name type="scientific">Gemella morbillorum</name>
    <dbReference type="NCBI Taxonomy" id="29391"/>
    <lineage>
        <taxon>Bacteria</taxon>
        <taxon>Bacillati</taxon>
        <taxon>Bacillota</taxon>
        <taxon>Bacilli</taxon>
        <taxon>Bacillales</taxon>
        <taxon>Gemellaceae</taxon>
        <taxon>Gemella</taxon>
    </lineage>
</organism>
<dbReference type="Gene3D" id="3.40.50.2300">
    <property type="match status" value="1"/>
</dbReference>
<dbReference type="InterPro" id="IPR039420">
    <property type="entry name" value="WalR-like"/>
</dbReference>
<dbReference type="SUPFAM" id="SSF52172">
    <property type="entry name" value="CheY-like"/>
    <property type="match status" value="1"/>
</dbReference>
<dbReference type="Pfam" id="PF00072">
    <property type="entry name" value="Response_reg"/>
    <property type="match status" value="1"/>
</dbReference>
<keyword evidence="1 6" id="KW-0597">Phosphoprotein</keyword>
<dbReference type="InterPro" id="IPR001789">
    <property type="entry name" value="Sig_transdc_resp-reg_receiver"/>
</dbReference>
<dbReference type="Gene3D" id="1.10.10.10">
    <property type="entry name" value="Winged helix-like DNA-binding domain superfamily/Winged helix DNA-binding domain"/>
    <property type="match status" value="1"/>
</dbReference>
<protein>
    <submittedName>
        <fullName evidence="10">Response regulator</fullName>
    </submittedName>
</protein>
<dbReference type="GO" id="GO:0005829">
    <property type="term" value="C:cytosol"/>
    <property type="evidence" value="ECO:0007669"/>
    <property type="project" value="TreeGrafter"/>
</dbReference>
<evidence type="ECO:0000256" key="5">
    <source>
        <dbReference type="ARBA" id="ARBA00023163"/>
    </source>
</evidence>
<evidence type="ECO:0000256" key="4">
    <source>
        <dbReference type="ARBA" id="ARBA00023125"/>
    </source>
</evidence>
<evidence type="ECO:0000313" key="11">
    <source>
        <dbReference type="Proteomes" id="UP000425411"/>
    </source>
</evidence>
<dbReference type="FunFam" id="3.40.50.2300:FF:000001">
    <property type="entry name" value="DNA-binding response regulator PhoB"/>
    <property type="match status" value="1"/>
</dbReference>
<evidence type="ECO:0000256" key="3">
    <source>
        <dbReference type="ARBA" id="ARBA00023015"/>
    </source>
</evidence>
<feature type="modified residue" description="4-aspartylphosphate" evidence="6">
    <location>
        <position position="66"/>
    </location>
</feature>
<dbReference type="GO" id="GO:0032993">
    <property type="term" value="C:protein-DNA complex"/>
    <property type="evidence" value="ECO:0007669"/>
    <property type="project" value="TreeGrafter"/>
</dbReference>
<dbReference type="InterPro" id="IPR011006">
    <property type="entry name" value="CheY-like_superfamily"/>
</dbReference>
<reference evidence="10 11" key="1">
    <citation type="submission" date="2019-11" db="EMBL/GenBank/DDBJ databases">
        <title>FDA dAtabase for Regulatory Grade micrObial Sequences (FDA-ARGOS): Supporting development and validation of Infectious Disease Dx tests.</title>
        <authorList>
            <person name="Turner S."/>
            <person name="Byrd R."/>
            <person name="Tallon L."/>
            <person name="Sadzewicz L."/>
            <person name="Vavikolanu K."/>
            <person name="Mehta A."/>
            <person name="Aluvathingal J."/>
            <person name="Nadendla S."/>
            <person name="Myers T."/>
            <person name="Yan Y."/>
            <person name="Sichtig H."/>
        </authorList>
    </citation>
    <scope>NUCLEOTIDE SEQUENCE [LARGE SCALE GENOMIC DNA]</scope>
    <source>
        <strain evidence="10 11">FDAARGOS_741</strain>
    </source>
</reference>
<evidence type="ECO:0000256" key="1">
    <source>
        <dbReference type="ARBA" id="ARBA00022553"/>
    </source>
</evidence>
<evidence type="ECO:0000256" key="7">
    <source>
        <dbReference type="PROSITE-ProRule" id="PRU01091"/>
    </source>
</evidence>
<dbReference type="SMART" id="SM00448">
    <property type="entry name" value="REC"/>
    <property type="match status" value="1"/>
</dbReference>
<dbReference type="InterPro" id="IPR001867">
    <property type="entry name" value="OmpR/PhoB-type_DNA-bd"/>
</dbReference>
<keyword evidence="2" id="KW-0902">Two-component regulatory system</keyword>
<feature type="domain" description="Response regulatory" evidence="8">
    <location>
        <begin position="17"/>
        <end position="130"/>
    </location>
</feature>
<evidence type="ECO:0000313" key="10">
    <source>
        <dbReference type="EMBL" id="QGS09498.1"/>
    </source>
</evidence>
<sequence length="232" mass="26971">MLFLNMRIIPKENITMNILVVDDEQTILTGVEEYLKEYGYNVFTAGNGVEAINIFNDIEINLIVLDLMMPEKNGYEVLEEIRTQSNIPVIILSAMEDEISQLKGFDLEADDYVTKPFSLPLLAKRVNALLKRHYGNHEIWKYREAVVDFTSYKAVYANVEVDVKPKEIDVLKFLLKHSNQVMSREQILDYVWNNSDDVPYDRVIDVYIKNLRKKLELDCIVTVKNVGYKLQL</sequence>
<dbReference type="AlphaFoldDB" id="A0AAP9HCZ7"/>
<dbReference type="Gene3D" id="6.10.250.690">
    <property type="match status" value="1"/>
</dbReference>
<evidence type="ECO:0000256" key="2">
    <source>
        <dbReference type="ARBA" id="ARBA00023012"/>
    </source>
</evidence>
<dbReference type="SMART" id="SM00862">
    <property type="entry name" value="Trans_reg_C"/>
    <property type="match status" value="1"/>
</dbReference>
<dbReference type="PANTHER" id="PTHR48111:SF21">
    <property type="entry name" value="DNA-BINDING DUAL MASTER TRANSCRIPTIONAL REGULATOR RPAA"/>
    <property type="match status" value="1"/>
</dbReference>
<dbReference type="InterPro" id="IPR036388">
    <property type="entry name" value="WH-like_DNA-bd_sf"/>
</dbReference>
<name>A0AAP9HCZ7_9BACL</name>
<dbReference type="Proteomes" id="UP000425411">
    <property type="component" value="Chromosome"/>
</dbReference>
<proteinExistence type="predicted"/>
<keyword evidence="5" id="KW-0804">Transcription</keyword>
<keyword evidence="4 7" id="KW-0238">DNA-binding</keyword>
<dbReference type="GO" id="GO:0006355">
    <property type="term" value="P:regulation of DNA-templated transcription"/>
    <property type="evidence" value="ECO:0007669"/>
    <property type="project" value="InterPro"/>
</dbReference>
<keyword evidence="11" id="KW-1185">Reference proteome</keyword>
<dbReference type="GO" id="GO:0000976">
    <property type="term" value="F:transcription cis-regulatory region binding"/>
    <property type="evidence" value="ECO:0007669"/>
    <property type="project" value="TreeGrafter"/>
</dbReference>
<dbReference type="CDD" id="cd00383">
    <property type="entry name" value="trans_reg_C"/>
    <property type="match status" value="1"/>
</dbReference>
<feature type="domain" description="OmpR/PhoB-type" evidence="9">
    <location>
        <begin position="137"/>
        <end position="232"/>
    </location>
</feature>
<dbReference type="PROSITE" id="PS50110">
    <property type="entry name" value="RESPONSE_REGULATORY"/>
    <property type="match status" value="1"/>
</dbReference>
<gene>
    <name evidence="10" type="ORF">FOC49_06215</name>
</gene>
<evidence type="ECO:0000256" key="6">
    <source>
        <dbReference type="PROSITE-ProRule" id="PRU00169"/>
    </source>
</evidence>
<dbReference type="EMBL" id="CP046314">
    <property type="protein sequence ID" value="QGS09498.1"/>
    <property type="molecule type" value="Genomic_DNA"/>
</dbReference>
<feature type="DNA-binding region" description="OmpR/PhoB-type" evidence="7">
    <location>
        <begin position="137"/>
        <end position="232"/>
    </location>
</feature>
<dbReference type="PROSITE" id="PS51755">
    <property type="entry name" value="OMPR_PHOB"/>
    <property type="match status" value="1"/>
</dbReference>
<keyword evidence="3" id="KW-0805">Transcription regulation</keyword>
<dbReference type="PANTHER" id="PTHR48111">
    <property type="entry name" value="REGULATOR OF RPOS"/>
    <property type="match status" value="1"/>
</dbReference>
<evidence type="ECO:0000259" key="9">
    <source>
        <dbReference type="PROSITE" id="PS51755"/>
    </source>
</evidence>
<dbReference type="CDD" id="cd17574">
    <property type="entry name" value="REC_OmpR"/>
    <property type="match status" value="1"/>
</dbReference>
<accession>A0AAP9HCZ7</accession>
<dbReference type="Pfam" id="PF00486">
    <property type="entry name" value="Trans_reg_C"/>
    <property type="match status" value="1"/>
</dbReference>